<feature type="transmembrane region" description="Helical" evidence="2">
    <location>
        <begin position="209"/>
        <end position="234"/>
    </location>
</feature>
<dbReference type="GO" id="GO:0006629">
    <property type="term" value="P:lipid metabolic process"/>
    <property type="evidence" value="ECO:0007669"/>
    <property type="project" value="InterPro"/>
</dbReference>
<dbReference type="InterPro" id="IPR005804">
    <property type="entry name" value="FA_desaturase_dom"/>
</dbReference>
<name>A0A517Z0R0_9PLAN</name>
<proteinExistence type="predicted"/>
<dbReference type="Proteomes" id="UP000320496">
    <property type="component" value="Chromosome"/>
</dbReference>
<protein>
    <submittedName>
        <fullName evidence="4">Fatty acid desaturase</fullName>
    </submittedName>
</protein>
<dbReference type="Pfam" id="PF00487">
    <property type="entry name" value="FA_desaturase"/>
    <property type="match status" value="1"/>
</dbReference>
<feature type="domain" description="Fatty acid desaturase" evidence="3">
    <location>
        <begin position="69"/>
        <end position="312"/>
    </location>
</feature>
<evidence type="ECO:0000313" key="5">
    <source>
        <dbReference type="Proteomes" id="UP000320496"/>
    </source>
</evidence>
<gene>
    <name evidence="4" type="ORF">Mal4_03460</name>
</gene>
<sequence length="401" mass="45338">MSTVAIQDRANRDADSILLHGARLTGAKRLAPVIRDASQLSYWKGFAAIAFDWAVIAGSFAMAMHSSNPLVWFVAALLIAGRQHALLVLMHEATHYRIVRNHAWNDRISNWFLAWPLFVTTEGFRADHLPHHFHLFTEQDPEWTRKRVRPEFQFPLSQKNFLVLVLKDALGFSIFKMFRLLANFSGAQQQETLKKQDAGKRRAQRIERLAYYAILFAAVGYFGLAVPVLLLWVLPAFTLLFAILRVRNVAEHSNVGVDHDLEMSRNVVAPTMLERLVLAPHNVGLHLTHHLYPSVPFYNLGRIHKELQSIPEYASDSLSVDTYFGLWGTSVLRDISRTRRNEITELLHTSADTLSETEMDRVEQVTEETPGGEGACEQTSCGLDETADSTVDSRIEQAQPA</sequence>
<feature type="transmembrane region" description="Helical" evidence="2">
    <location>
        <begin position="45"/>
        <end position="64"/>
    </location>
</feature>
<reference evidence="4 5" key="1">
    <citation type="submission" date="2019-02" db="EMBL/GenBank/DDBJ databases">
        <title>Deep-cultivation of Planctomycetes and their phenomic and genomic characterization uncovers novel biology.</title>
        <authorList>
            <person name="Wiegand S."/>
            <person name="Jogler M."/>
            <person name="Boedeker C."/>
            <person name="Pinto D."/>
            <person name="Vollmers J."/>
            <person name="Rivas-Marin E."/>
            <person name="Kohn T."/>
            <person name="Peeters S.H."/>
            <person name="Heuer A."/>
            <person name="Rast P."/>
            <person name="Oberbeckmann S."/>
            <person name="Bunk B."/>
            <person name="Jeske O."/>
            <person name="Meyerdierks A."/>
            <person name="Storesund J.E."/>
            <person name="Kallscheuer N."/>
            <person name="Luecker S."/>
            <person name="Lage O.M."/>
            <person name="Pohl T."/>
            <person name="Merkel B.J."/>
            <person name="Hornburger P."/>
            <person name="Mueller R.-W."/>
            <person name="Bruemmer F."/>
            <person name="Labrenz M."/>
            <person name="Spormann A.M."/>
            <person name="Op den Camp H."/>
            <person name="Overmann J."/>
            <person name="Amann R."/>
            <person name="Jetten M.S.M."/>
            <person name="Mascher T."/>
            <person name="Medema M.H."/>
            <person name="Devos D.P."/>
            <person name="Kaster A.-K."/>
            <person name="Ovreas L."/>
            <person name="Rohde M."/>
            <person name="Galperin M.Y."/>
            <person name="Jogler C."/>
        </authorList>
    </citation>
    <scope>NUCLEOTIDE SEQUENCE [LARGE SCALE GENOMIC DNA]</scope>
    <source>
        <strain evidence="4 5">Mal4</strain>
    </source>
</reference>
<feature type="transmembrane region" description="Helical" evidence="2">
    <location>
        <begin position="70"/>
        <end position="90"/>
    </location>
</feature>
<evidence type="ECO:0000256" key="1">
    <source>
        <dbReference type="SAM" id="MobiDB-lite"/>
    </source>
</evidence>
<accession>A0A517Z0R0</accession>
<evidence type="ECO:0000256" key="2">
    <source>
        <dbReference type="SAM" id="Phobius"/>
    </source>
</evidence>
<keyword evidence="2" id="KW-0472">Membrane</keyword>
<evidence type="ECO:0000259" key="3">
    <source>
        <dbReference type="Pfam" id="PF00487"/>
    </source>
</evidence>
<dbReference type="EMBL" id="CP036275">
    <property type="protein sequence ID" value="QDU36063.1"/>
    <property type="molecule type" value="Genomic_DNA"/>
</dbReference>
<organism evidence="4 5">
    <name type="scientific">Maioricimonas rarisocia</name>
    <dbReference type="NCBI Taxonomy" id="2528026"/>
    <lineage>
        <taxon>Bacteria</taxon>
        <taxon>Pseudomonadati</taxon>
        <taxon>Planctomycetota</taxon>
        <taxon>Planctomycetia</taxon>
        <taxon>Planctomycetales</taxon>
        <taxon>Planctomycetaceae</taxon>
        <taxon>Maioricimonas</taxon>
    </lineage>
</organism>
<dbReference type="KEGG" id="mri:Mal4_03460"/>
<keyword evidence="2" id="KW-1133">Transmembrane helix</keyword>
<dbReference type="CDD" id="cd03510">
    <property type="entry name" value="Rhizobitoxine-FADS-like"/>
    <property type="match status" value="1"/>
</dbReference>
<feature type="region of interest" description="Disordered" evidence="1">
    <location>
        <begin position="351"/>
        <end position="401"/>
    </location>
</feature>
<keyword evidence="2" id="KW-0812">Transmembrane</keyword>
<evidence type="ECO:0000313" key="4">
    <source>
        <dbReference type="EMBL" id="QDU36063.1"/>
    </source>
</evidence>
<dbReference type="RefSeq" id="WP_197443993.1">
    <property type="nucleotide sequence ID" value="NZ_CP036275.1"/>
</dbReference>
<keyword evidence="5" id="KW-1185">Reference proteome</keyword>
<dbReference type="AlphaFoldDB" id="A0A517Z0R0"/>